<evidence type="ECO:0000256" key="1">
    <source>
        <dbReference type="SAM" id="SignalP"/>
    </source>
</evidence>
<evidence type="ECO:0000313" key="3">
    <source>
        <dbReference type="EMBL" id="QPJ62189.1"/>
    </source>
</evidence>
<dbReference type="InterPro" id="IPR042095">
    <property type="entry name" value="SUMF_sf"/>
</dbReference>
<dbReference type="SUPFAM" id="SSF56436">
    <property type="entry name" value="C-type lectin-like"/>
    <property type="match status" value="1"/>
</dbReference>
<dbReference type="GO" id="GO:0120147">
    <property type="term" value="F:formylglycine-generating oxidase activity"/>
    <property type="evidence" value="ECO:0007669"/>
    <property type="project" value="TreeGrafter"/>
</dbReference>
<dbReference type="Gene3D" id="3.90.1580.10">
    <property type="entry name" value="paralog of FGE (formylglycine-generating enzyme)"/>
    <property type="match status" value="1"/>
</dbReference>
<dbReference type="PANTHER" id="PTHR23150:SF19">
    <property type="entry name" value="FORMYLGLYCINE-GENERATING ENZYME"/>
    <property type="match status" value="1"/>
</dbReference>
<dbReference type="Gene3D" id="1.25.40.10">
    <property type="entry name" value="Tetratricopeptide repeat domain"/>
    <property type="match status" value="1"/>
</dbReference>
<organism evidence="3 4">
    <name type="scientific">Candidatus Nitronauta litoralis</name>
    <dbReference type="NCBI Taxonomy" id="2705533"/>
    <lineage>
        <taxon>Bacteria</taxon>
        <taxon>Pseudomonadati</taxon>
        <taxon>Nitrospinota/Tectimicrobiota group</taxon>
        <taxon>Nitrospinota</taxon>
        <taxon>Nitrospinia</taxon>
        <taxon>Nitrospinales</taxon>
        <taxon>Nitrospinaceae</taxon>
        <taxon>Candidatus Nitronauta</taxon>
    </lineage>
</organism>
<dbReference type="PANTHER" id="PTHR23150">
    <property type="entry name" value="SULFATASE MODIFYING FACTOR 1, 2"/>
    <property type="match status" value="1"/>
</dbReference>
<reference evidence="3 4" key="1">
    <citation type="submission" date="2020-02" db="EMBL/GenBank/DDBJ databases">
        <title>Genomic and physiological characterization of two novel Nitrospinaceae genera.</title>
        <authorList>
            <person name="Mueller A.J."/>
            <person name="Jung M.-Y."/>
            <person name="Strachan C.R."/>
            <person name="Herbold C.W."/>
            <person name="Kirkegaard R.H."/>
            <person name="Daims H."/>
        </authorList>
    </citation>
    <scope>NUCLEOTIDE SEQUENCE [LARGE SCALE GENOMIC DNA]</scope>
    <source>
        <strain evidence="3">EB</strain>
    </source>
</reference>
<dbReference type="EMBL" id="CP048685">
    <property type="protein sequence ID" value="QPJ62189.1"/>
    <property type="molecule type" value="Genomic_DNA"/>
</dbReference>
<dbReference type="InterPro" id="IPR051043">
    <property type="entry name" value="Sulfatase_Mod_Factor_Kinase"/>
</dbReference>
<keyword evidence="1" id="KW-0732">Signal</keyword>
<feature type="domain" description="Sulfatase-modifying factor enzyme-like" evidence="2">
    <location>
        <begin position="206"/>
        <end position="425"/>
    </location>
</feature>
<dbReference type="InterPro" id="IPR011990">
    <property type="entry name" value="TPR-like_helical_dom_sf"/>
</dbReference>
<dbReference type="Pfam" id="PF14559">
    <property type="entry name" value="TPR_19"/>
    <property type="match status" value="1"/>
</dbReference>
<evidence type="ECO:0000259" key="2">
    <source>
        <dbReference type="Pfam" id="PF03781"/>
    </source>
</evidence>
<feature type="chain" id="PRO_5032318236" evidence="1">
    <location>
        <begin position="31"/>
        <end position="427"/>
    </location>
</feature>
<sequence length="427" mass="48334">MLWMRKFNCLYTAAFALWALTGLLTTTGFAADAVKLDAMIRAADDALGKKELEKARKLYSEILEKDPKNWRVMFALAGIYFDTKQYQASQNLVNKILAMPVANGRNVKVFYPDSAEGEPAELVDEIVLPPQRTKNNMRNYLDVKGNAPIPHYRLFFKNTDKMELVPQSVVRIEYDGVLRRAYEEVQEFSLKVDRALVAKGGTSGTTEVVKIKGGCFQMGNKEGTPLEKPVHEVCLNDFDMDKYEVTQAQYQAVMDDNPSQVIGADRPVEHLTWFEADRYCANVGRRLPTEAEWEYAARGNTTTNFYWGDTVKGKEANFCDKNCTLNIRVASIDDGYETTAPVGKFPPNPLGLHDMAGNVAEWVSDWWDPNYYRYSPKDNPKGPRPLDHKIIRGGGWHNTAGFIRTSNRTGFWPNFRSDGLGFRCVSK</sequence>
<dbReference type="InterPro" id="IPR016187">
    <property type="entry name" value="CTDL_fold"/>
</dbReference>
<name>A0A7T0BWB0_9BACT</name>
<dbReference type="InterPro" id="IPR005532">
    <property type="entry name" value="SUMF_dom"/>
</dbReference>
<dbReference type="Pfam" id="PF03781">
    <property type="entry name" value="FGE-sulfatase"/>
    <property type="match status" value="1"/>
</dbReference>
<gene>
    <name evidence="3" type="ORF">G3M70_10020</name>
</gene>
<proteinExistence type="predicted"/>
<protein>
    <submittedName>
        <fullName evidence="3">SUMF1/EgtB/PvdO family nonheme iron enzyme</fullName>
    </submittedName>
</protein>
<feature type="signal peptide" evidence="1">
    <location>
        <begin position="1"/>
        <end position="30"/>
    </location>
</feature>
<dbReference type="AlphaFoldDB" id="A0A7T0BWB0"/>
<dbReference type="SUPFAM" id="SSF48452">
    <property type="entry name" value="TPR-like"/>
    <property type="match status" value="1"/>
</dbReference>
<accession>A0A7T0BWB0</accession>
<evidence type="ECO:0000313" key="4">
    <source>
        <dbReference type="Proteomes" id="UP000594688"/>
    </source>
</evidence>
<dbReference type="KEGG" id="nli:G3M70_10020"/>
<dbReference type="Proteomes" id="UP000594688">
    <property type="component" value="Chromosome"/>
</dbReference>